<keyword evidence="9" id="KW-0695">RNA-directed DNA polymerase</keyword>
<dbReference type="InterPro" id="IPR016197">
    <property type="entry name" value="Chromo-like_dom_sf"/>
</dbReference>
<evidence type="ECO:0000256" key="3">
    <source>
        <dbReference type="ARBA" id="ARBA00022490"/>
    </source>
</evidence>
<keyword evidence="4" id="KW-0808">Transferase</keyword>
<dbReference type="InterPro" id="IPR036397">
    <property type="entry name" value="RNaseH_sf"/>
</dbReference>
<dbReference type="SUPFAM" id="SSF54160">
    <property type="entry name" value="Chromo domain-like"/>
    <property type="match status" value="1"/>
</dbReference>
<dbReference type="Pfam" id="PF00665">
    <property type="entry name" value="rve"/>
    <property type="match status" value="1"/>
</dbReference>
<evidence type="ECO:0000256" key="13">
    <source>
        <dbReference type="ARBA" id="ARBA00035804"/>
    </source>
</evidence>
<evidence type="ECO:0000256" key="8">
    <source>
        <dbReference type="ARBA" id="ARBA00022801"/>
    </source>
</evidence>
<evidence type="ECO:0000256" key="19">
    <source>
        <dbReference type="ARBA" id="ARBA00048078"/>
    </source>
</evidence>
<evidence type="ECO:0000256" key="18">
    <source>
        <dbReference type="ARBA" id="ARBA00044363"/>
    </source>
</evidence>
<dbReference type="InterPro" id="IPR013830">
    <property type="entry name" value="SGNH_hydro"/>
</dbReference>
<dbReference type="PROSITE" id="PS50994">
    <property type="entry name" value="INTEGRASE"/>
    <property type="match status" value="1"/>
</dbReference>
<dbReference type="GO" id="GO:0003964">
    <property type="term" value="F:RNA-directed DNA polymerase activity"/>
    <property type="evidence" value="ECO:0007669"/>
    <property type="project" value="UniProtKB-KW"/>
</dbReference>
<dbReference type="InterPro" id="IPR000074">
    <property type="entry name" value="ApoA_E"/>
</dbReference>
<dbReference type="GO" id="GO:0003847">
    <property type="term" value="F:1-alkyl-2-acetylglycerophosphocholine esterase activity"/>
    <property type="evidence" value="ECO:0007669"/>
    <property type="project" value="UniProtKB-EC"/>
</dbReference>
<proteinExistence type="inferred from homology"/>
<sequence>MPPKHCLCAFFSKKLSPAEQNYDVGDWELLAVVRALTVWRHWLKGAKHPFLVWIDHRNLEYIRAARRLNPRQARYEEREGRHTVTAVRHRGEAHSNTPILPASCIVAPVVWAMDTDITHRVTHRAISTSVSSWAAGNTTILFVVDRFSKACRLLPLPGLPTALQTAEALFTHVFRHYGVPEDIVSDRGPQFTSRVWKAFMERVGVPVSLTSGFHPESKLAEETWNAAHVHLQCVVRRQKANADRHRSEAPVLVPGDRVWLSTRNLPLHLPCWKLSLRLVVAGPLQDSEVREVPPPPLDIEGALAYSVHSILNSRCLVGGLQYLVEWEGISTVAIRLALLRFLLAVPEASVGALLELRVKGEGTVTTSAEAATSPCSGRLRHSSSQAFWPLPLLISSLHLMSGDEMNPAAVAQAVEDIQGDDRWMSQHTRFVQECKDAEPEVLFIGDSMVQLMQQYEIWRELFSPLHALNFGIGGDTTCNVLWRLQNGELDNIGPKVTVVWVGTNNHEHSAEQVAGGILAIAQLLTSRLPKTKVVILGLLARGERPNPLREKNVAVNGFLRSWLPRLGQTQFLDVGAGFVHSDGTISTRDMFDFLHLTAAGYRAIAKPLSDLLLQILEETPEEKRASLLEVDPLKLCQSEVLSAQEQARALQNDAPSQMEHSKAAAMVMKLSESFDKLHEYAQTASQTLAPYGVAFSTQFLEATKQLHEKVMADVEDLHTQLEPKREKLQQVLQKHVKEYRKKLEPVFQEYVSKRREDMDTLRAKLQPLVDEMRAKVEVTKSKLIPMVEVVRTKLTERLEELTSTRSSFIRQLLDSLWCNVALVDGARHDVPDVLNWIQVWGTGGPVHSINAFLLQELLTHSSHMRLPLASTWRAVRPPKEMPPHTMTDPPPKPVMLEDVAGSRTFSTASPDSVTSSQALSGWIGSVHSYFQVSPEMFDLVQVRALAGPLKDIQRLSAAEMVVLLEGSSISTEELWSSFRVTIGFLVTSLTKALLPRLLSFAGRPALGRFCDAEQNAISVQLLFPFILPAAGGLLKGRGWAEAMVVGRETGGAAGWRGRAEVGGVEEGTGYMKCRDLLLVDPLIFLLNQAVYEVAMISLLLLLLLHQLLIVQGQANLSSSPIDPEVQPGSDQGLDWLDHGLELLDIRTAITHLALDEHFFFNEAFAKDILQTPDKAQIPVIRVRKRRRFRGHWNMFRDSSDSIEEYTTSVTGFINKCIDDVVPTVTGLKTITDYKGKHSRELPSDTSLPDELNHFYARFEASNTEACMRAPSCSGRLCDHALRSRFPVPKNAKITCLNDYRPVALTSAFNTIVPSKLITKLRILGINTSLCNWILDFLTGRPQVVRGCVLSPLLYSLFTHDCMARHDSNTIIKFADDTTVVGLITDNDETAYREEILKKFYSCTIESILTGCITAWYGNCLASDRKALQRVVRTAQYITGAKLPAIQDLYTRRCQRKALKIVKDSSHPSHRLFSLLPHGKRYRSAKSRSKRLLNSFYPQAIRLLNS</sequence>
<dbReference type="Gene3D" id="3.30.420.10">
    <property type="entry name" value="Ribonuclease H-like superfamily/Ribonuclease H"/>
    <property type="match status" value="1"/>
</dbReference>
<dbReference type="GO" id="GO:0004519">
    <property type="term" value="F:endonuclease activity"/>
    <property type="evidence" value="ECO:0007669"/>
    <property type="project" value="UniProtKB-KW"/>
</dbReference>
<dbReference type="Pfam" id="PF01442">
    <property type="entry name" value="Apolipoprotein"/>
    <property type="match status" value="1"/>
</dbReference>
<dbReference type="PANTHER" id="PTHR11852">
    <property type="entry name" value="PLATELET-ACTIVATING FACTOR ACETYLHYDROLASE"/>
    <property type="match status" value="1"/>
</dbReference>
<dbReference type="Gene3D" id="1.20.120.20">
    <property type="entry name" value="Apolipoprotein"/>
    <property type="match status" value="1"/>
</dbReference>
<dbReference type="GO" id="GO:0006869">
    <property type="term" value="P:lipid transport"/>
    <property type="evidence" value="ECO:0007669"/>
    <property type="project" value="InterPro"/>
</dbReference>
<comment type="similarity">
    <text evidence="14">Belongs to the 'GDSL' lipolytic enzyme family. Platelet-activating factor acetylhydrolase IB beta/gamma subunits subfamily.</text>
</comment>
<comment type="subcellular location">
    <subcellularLocation>
        <location evidence="1">Cytoplasm</location>
    </subcellularLocation>
</comment>
<dbReference type="GO" id="GO:0008289">
    <property type="term" value="F:lipid binding"/>
    <property type="evidence" value="ECO:0007669"/>
    <property type="project" value="InterPro"/>
</dbReference>
<dbReference type="GO" id="GO:0016042">
    <property type="term" value="P:lipid catabolic process"/>
    <property type="evidence" value="ECO:0007669"/>
    <property type="project" value="UniProtKB-KW"/>
</dbReference>
<evidence type="ECO:0000313" key="21">
    <source>
        <dbReference type="EMBL" id="KAK6322266.1"/>
    </source>
</evidence>
<evidence type="ECO:0000256" key="16">
    <source>
        <dbReference type="ARBA" id="ARBA00044096"/>
    </source>
</evidence>
<dbReference type="Gene3D" id="3.40.50.1110">
    <property type="entry name" value="SGNH hydrolase"/>
    <property type="match status" value="1"/>
</dbReference>
<comment type="catalytic activity">
    <reaction evidence="13">
        <text>1-O-hexadecyl-2-acetyl-sn-glycero-3-phosphate + H2O = 1-O-hexadecyl-sn-glycero-3-phosphate + acetate + H(+)</text>
        <dbReference type="Rhea" id="RHEA:41704"/>
        <dbReference type="ChEBI" id="CHEBI:15377"/>
        <dbReference type="ChEBI" id="CHEBI:15378"/>
        <dbReference type="ChEBI" id="CHEBI:30089"/>
        <dbReference type="ChEBI" id="CHEBI:77580"/>
        <dbReference type="ChEBI" id="CHEBI:78385"/>
    </reaction>
    <physiologicalReaction direction="left-to-right" evidence="13">
        <dbReference type="Rhea" id="RHEA:41705"/>
    </physiologicalReaction>
</comment>
<dbReference type="SUPFAM" id="SSF53098">
    <property type="entry name" value="Ribonuclease H-like"/>
    <property type="match status" value="1"/>
</dbReference>
<dbReference type="Proteomes" id="UP001356427">
    <property type="component" value="Unassembled WGS sequence"/>
</dbReference>
<dbReference type="SUPFAM" id="SSF56672">
    <property type="entry name" value="DNA/RNA polymerases"/>
    <property type="match status" value="1"/>
</dbReference>
<reference evidence="21 22" key="1">
    <citation type="submission" date="2021-04" db="EMBL/GenBank/DDBJ databases">
        <authorList>
            <person name="De Guttry C."/>
            <person name="Zahm M."/>
            <person name="Klopp C."/>
            <person name="Cabau C."/>
            <person name="Louis A."/>
            <person name="Berthelot C."/>
            <person name="Parey E."/>
            <person name="Roest Crollius H."/>
            <person name="Montfort J."/>
            <person name="Robinson-Rechavi M."/>
            <person name="Bucao C."/>
            <person name="Bouchez O."/>
            <person name="Gislard M."/>
            <person name="Lluch J."/>
            <person name="Milhes M."/>
            <person name="Lampietro C."/>
            <person name="Lopez Roques C."/>
            <person name="Donnadieu C."/>
            <person name="Braasch I."/>
            <person name="Desvignes T."/>
            <person name="Postlethwait J."/>
            <person name="Bobe J."/>
            <person name="Wedekind C."/>
            <person name="Guiguen Y."/>
        </authorList>
    </citation>
    <scope>NUCLEOTIDE SEQUENCE [LARGE SCALE GENOMIC DNA]</scope>
    <source>
        <strain evidence="21">Cs_M1</strain>
        <tissue evidence="21">Blood</tissue>
    </source>
</reference>
<dbReference type="FunFam" id="3.40.50.1110:FF:000004">
    <property type="entry name" value="Platelet-activating factor acetylhydrolase IB subunit beta"/>
    <property type="match status" value="1"/>
</dbReference>
<organism evidence="21 22">
    <name type="scientific">Coregonus suidteri</name>
    <dbReference type="NCBI Taxonomy" id="861788"/>
    <lineage>
        <taxon>Eukaryota</taxon>
        <taxon>Metazoa</taxon>
        <taxon>Chordata</taxon>
        <taxon>Craniata</taxon>
        <taxon>Vertebrata</taxon>
        <taxon>Euteleostomi</taxon>
        <taxon>Actinopterygii</taxon>
        <taxon>Neopterygii</taxon>
        <taxon>Teleostei</taxon>
        <taxon>Protacanthopterygii</taxon>
        <taxon>Salmoniformes</taxon>
        <taxon>Salmonidae</taxon>
        <taxon>Coregoninae</taxon>
        <taxon>Coregonus</taxon>
    </lineage>
</organism>
<dbReference type="CDD" id="cd01820">
    <property type="entry name" value="PAF_acetylesterase_like"/>
    <property type="match status" value="1"/>
</dbReference>
<dbReference type="InterPro" id="IPR036514">
    <property type="entry name" value="SGNH_hydro_sf"/>
</dbReference>
<dbReference type="InterPro" id="IPR012337">
    <property type="entry name" value="RNaseH-like_sf"/>
</dbReference>
<dbReference type="GO" id="GO:0015074">
    <property type="term" value="P:DNA integration"/>
    <property type="evidence" value="ECO:0007669"/>
    <property type="project" value="InterPro"/>
</dbReference>
<keyword evidence="3" id="KW-0963">Cytoplasm</keyword>
<dbReference type="Pfam" id="PF17917">
    <property type="entry name" value="RT_RNaseH"/>
    <property type="match status" value="1"/>
</dbReference>
<evidence type="ECO:0000256" key="4">
    <source>
        <dbReference type="ARBA" id="ARBA00022679"/>
    </source>
</evidence>
<comment type="catalytic activity">
    <reaction evidence="15">
        <text>1-O-hexadecyl-2-acetyl-sn-glycero-3-phosphoethanolamine + H2O = 1-O-hexadecyl-sn-glycero-3-phosphoethanolamine + acetate + H(+)</text>
        <dbReference type="Rhea" id="RHEA:41708"/>
        <dbReference type="ChEBI" id="CHEBI:15377"/>
        <dbReference type="ChEBI" id="CHEBI:15378"/>
        <dbReference type="ChEBI" id="CHEBI:30089"/>
        <dbReference type="ChEBI" id="CHEBI:78387"/>
        <dbReference type="ChEBI" id="CHEBI:78390"/>
    </reaction>
    <physiologicalReaction direction="left-to-right" evidence="15">
        <dbReference type="Rhea" id="RHEA:41709"/>
    </physiologicalReaction>
</comment>
<comment type="catalytic activity">
    <reaction evidence="12">
        <text>1-O-hexadecyl-2-acetyl-sn-glycero-3-phosphocholine + H2O = 1-O-hexadecyl-sn-glycero-3-phosphocholine + acetate + H(+)</text>
        <dbReference type="Rhea" id="RHEA:40479"/>
        <dbReference type="ChEBI" id="CHEBI:15377"/>
        <dbReference type="ChEBI" id="CHEBI:15378"/>
        <dbReference type="ChEBI" id="CHEBI:30089"/>
        <dbReference type="ChEBI" id="CHEBI:44811"/>
        <dbReference type="ChEBI" id="CHEBI:64496"/>
    </reaction>
    <physiologicalReaction direction="left-to-right" evidence="12">
        <dbReference type="Rhea" id="RHEA:40480"/>
    </physiologicalReaction>
</comment>
<dbReference type="GO" id="GO:0047179">
    <property type="term" value="F:platelet-activating factor acetyltransferase activity"/>
    <property type="evidence" value="ECO:0007669"/>
    <property type="project" value="TreeGrafter"/>
</dbReference>
<keyword evidence="7" id="KW-0255">Endonuclease</keyword>
<evidence type="ECO:0000256" key="6">
    <source>
        <dbReference type="ARBA" id="ARBA00022722"/>
    </source>
</evidence>
<evidence type="ECO:0000256" key="14">
    <source>
        <dbReference type="ARBA" id="ARBA00038184"/>
    </source>
</evidence>
<dbReference type="GO" id="GO:0005576">
    <property type="term" value="C:extracellular region"/>
    <property type="evidence" value="ECO:0007669"/>
    <property type="project" value="InterPro"/>
</dbReference>
<name>A0AAN8R2K2_9TELE</name>
<dbReference type="GO" id="GO:0042157">
    <property type="term" value="P:lipoprotein metabolic process"/>
    <property type="evidence" value="ECO:0007669"/>
    <property type="project" value="InterPro"/>
</dbReference>
<keyword evidence="6" id="KW-0540">Nuclease</keyword>
<dbReference type="GO" id="GO:0003676">
    <property type="term" value="F:nucleic acid binding"/>
    <property type="evidence" value="ECO:0007669"/>
    <property type="project" value="InterPro"/>
</dbReference>
<evidence type="ECO:0000256" key="12">
    <source>
        <dbReference type="ARBA" id="ARBA00023721"/>
    </source>
</evidence>
<dbReference type="PANTHER" id="PTHR11852:SF1">
    <property type="entry name" value="PLATELET-ACTIVATING FACTOR ACETYLHYDROLASE IB SUBUNIT ALPHA2"/>
    <property type="match status" value="1"/>
</dbReference>
<evidence type="ECO:0000256" key="5">
    <source>
        <dbReference type="ARBA" id="ARBA00022695"/>
    </source>
</evidence>
<keyword evidence="5" id="KW-0548">Nucleotidyltransferase</keyword>
<keyword evidence="8" id="KW-0378">Hydrolase</keyword>
<keyword evidence="11" id="KW-0443">Lipid metabolism</keyword>
<evidence type="ECO:0000259" key="20">
    <source>
        <dbReference type="PROSITE" id="PS50994"/>
    </source>
</evidence>
<evidence type="ECO:0000256" key="7">
    <source>
        <dbReference type="ARBA" id="ARBA00022759"/>
    </source>
</evidence>
<accession>A0AAN8R2K2</accession>
<evidence type="ECO:0000256" key="10">
    <source>
        <dbReference type="ARBA" id="ARBA00022963"/>
    </source>
</evidence>
<evidence type="ECO:0000313" key="22">
    <source>
        <dbReference type="Proteomes" id="UP001356427"/>
    </source>
</evidence>
<comment type="catalytic activity">
    <reaction evidence="19">
        <text>a 1-O-alkyl-2-acetyl-sn-glycero-3-phosphocholine + H2O = a 1-O-alkyl-sn-glycero-3-phosphocholine + acetate + H(+)</text>
        <dbReference type="Rhea" id="RHEA:17777"/>
        <dbReference type="ChEBI" id="CHEBI:15377"/>
        <dbReference type="ChEBI" id="CHEBI:15378"/>
        <dbReference type="ChEBI" id="CHEBI:30089"/>
        <dbReference type="ChEBI" id="CHEBI:30909"/>
        <dbReference type="ChEBI" id="CHEBI:36707"/>
        <dbReference type="EC" id="3.1.1.47"/>
    </reaction>
    <physiologicalReaction direction="left-to-right" evidence="19">
        <dbReference type="Rhea" id="RHEA:17778"/>
    </physiologicalReaction>
</comment>
<dbReference type="InterPro" id="IPR041373">
    <property type="entry name" value="RT_RNaseH"/>
</dbReference>
<dbReference type="InterPro" id="IPR043502">
    <property type="entry name" value="DNA/RNA_pol_sf"/>
</dbReference>
<dbReference type="SUPFAM" id="SSF58113">
    <property type="entry name" value="Apolipoprotein A-I"/>
    <property type="match status" value="1"/>
</dbReference>
<dbReference type="GO" id="GO:0005737">
    <property type="term" value="C:cytoplasm"/>
    <property type="evidence" value="ECO:0007669"/>
    <property type="project" value="UniProtKB-SubCell"/>
</dbReference>
<dbReference type="EC" id="3.1.1.47" evidence="2"/>
<keyword evidence="10" id="KW-0442">Lipid degradation</keyword>
<evidence type="ECO:0000256" key="17">
    <source>
        <dbReference type="ARBA" id="ARBA00044225"/>
    </source>
</evidence>
<keyword evidence="22" id="KW-1185">Reference proteome</keyword>
<comment type="caution">
    <text evidence="21">The sequence shown here is derived from an EMBL/GenBank/DDBJ whole genome shotgun (WGS) entry which is preliminary data.</text>
</comment>
<feature type="domain" description="Integrase catalytic" evidence="20">
    <location>
        <begin position="97"/>
        <end position="222"/>
    </location>
</feature>
<evidence type="ECO:0000256" key="9">
    <source>
        <dbReference type="ARBA" id="ARBA00022918"/>
    </source>
</evidence>
<evidence type="ECO:0000256" key="15">
    <source>
        <dbReference type="ARBA" id="ARBA00043786"/>
    </source>
</evidence>
<dbReference type="SUPFAM" id="SSF52266">
    <property type="entry name" value="SGNH hydrolase"/>
    <property type="match status" value="1"/>
</dbReference>
<evidence type="ECO:0000256" key="2">
    <source>
        <dbReference type="ARBA" id="ARBA00013201"/>
    </source>
</evidence>
<dbReference type="Pfam" id="PF13472">
    <property type="entry name" value="Lipase_GDSL_2"/>
    <property type="match status" value="1"/>
</dbReference>
<gene>
    <name evidence="21" type="ORF">J4Q44_G00070580</name>
</gene>
<evidence type="ECO:0000256" key="11">
    <source>
        <dbReference type="ARBA" id="ARBA00023098"/>
    </source>
</evidence>
<dbReference type="InterPro" id="IPR001584">
    <property type="entry name" value="Integrase_cat-core"/>
</dbReference>
<evidence type="ECO:0000256" key="1">
    <source>
        <dbReference type="ARBA" id="ARBA00004496"/>
    </source>
</evidence>
<protein>
    <recommendedName>
        <fullName evidence="16">Platelet-activating factor acetylhydrolase IB subunit alpha2</fullName>
        <ecNumber evidence="2">3.1.1.47</ecNumber>
    </recommendedName>
    <alternativeName>
        <fullName evidence="18">PAF acetylhydrolase 30 kDa subunit</fullName>
    </alternativeName>
    <alternativeName>
        <fullName evidence="17">PAF-AH subunit beta</fullName>
    </alternativeName>
</protein>
<dbReference type="EMBL" id="JAGTTL010000005">
    <property type="protein sequence ID" value="KAK6322266.1"/>
    <property type="molecule type" value="Genomic_DNA"/>
</dbReference>